<dbReference type="AlphaFoldDB" id="A0AB33KMR4"/>
<gene>
    <name evidence="1" type="ORF">SCMC78_62430</name>
</gene>
<evidence type="ECO:0000313" key="1">
    <source>
        <dbReference type="EMBL" id="BFP56436.1"/>
    </source>
</evidence>
<dbReference type="KEGG" id="stcm:SCMC78_62430"/>
<accession>A0AB33KMR4</accession>
<dbReference type="EMBL" id="AP035884">
    <property type="protein sequence ID" value="BFP56436.1"/>
    <property type="molecule type" value="Genomic_DNA"/>
</dbReference>
<reference evidence="1" key="1">
    <citation type="submission" date="2024-07" db="EMBL/GenBank/DDBJ databases">
        <title>Complete genome sequences of cellulolytic bacteria, Kitasatospora sp. CMC57 and Streptomyces sp. CMC78, isolated from Japanese agricultural soil.</title>
        <authorList>
            <person name="Hashimoto T."/>
            <person name="Ito M."/>
            <person name="Iwamoto M."/>
            <person name="Fukahori D."/>
            <person name="Shoda T."/>
            <person name="Sakoda M."/>
            <person name="Morohoshi T."/>
            <person name="Mitsuboshi M."/>
            <person name="Nishizawa T."/>
        </authorList>
    </citation>
    <scope>NUCLEOTIDE SEQUENCE</scope>
    <source>
        <strain evidence="1">CMC78</strain>
    </source>
</reference>
<proteinExistence type="predicted"/>
<organism evidence="1">
    <name type="scientific">Streptomyces sp. CMC78</name>
    <dbReference type="NCBI Taxonomy" id="3231512"/>
    <lineage>
        <taxon>Bacteria</taxon>
        <taxon>Bacillati</taxon>
        <taxon>Actinomycetota</taxon>
        <taxon>Actinomycetes</taxon>
        <taxon>Kitasatosporales</taxon>
        <taxon>Streptomycetaceae</taxon>
        <taxon>Streptomyces</taxon>
    </lineage>
</organism>
<sequence length="133" mass="14976">MHISRAAGLLHENHRTAVLQTTEYRMPAMPSGTPACPDISRRHRLAAQLADMISGAATIRVSLTDPTQVWPHPHTVVQDETGKTLELGRTRSRVAARWILRVWPDEDWTRPHTFRLADATLTRSDLIAAKRGR</sequence>
<evidence type="ECO:0008006" key="2">
    <source>
        <dbReference type="Google" id="ProtNLM"/>
    </source>
</evidence>
<name>A0AB33KMR4_9ACTN</name>
<protein>
    <recommendedName>
        <fullName evidence="2">Transcriptional regulator</fullName>
    </recommendedName>
</protein>